<dbReference type="Proteomes" id="UP001408356">
    <property type="component" value="Unassembled WGS sequence"/>
</dbReference>
<dbReference type="EMBL" id="JARVKF010000024">
    <property type="protein sequence ID" value="KAK9425050.1"/>
    <property type="molecule type" value="Genomic_DNA"/>
</dbReference>
<evidence type="ECO:0000313" key="2">
    <source>
        <dbReference type="Proteomes" id="UP001408356"/>
    </source>
</evidence>
<comment type="caution">
    <text evidence="1">The sequence shown here is derived from an EMBL/GenBank/DDBJ whole genome shotgun (WGS) entry which is preliminary data.</text>
</comment>
<accession>A0ABR2VDP3</accession>
<name>A0ABR2VDP3_9PEZI</name>
<proteinExistence type="predicted"/>
<keyword evidence="2" id="KW-1185">Reference proteome</keyword>
<gene>
    <name evidence="1" type="ORF">SUNI508_03190</name>
</gene>
<sequence>MFPKKTDGRDLDLCGTQPAASTTADWNISPNSVPWPVDFSSSNDVLGRKNYKYHHDDNGPGSFSCDKIKQFNWIQDVQHDQKFDCSGDGGKAKTYVSKTKCLFPV</sequence>
<evidence type="ECO:0000313" key="1">
    <source>
        <dbReference type="EMBL" id="KAK9425050.1"/>
    </source>
</evidence>
<protein>
    <submittedName>
        <fullName evidence="1">Uncharacterized protein</fullName>
    </submittedName>
</protein>
<organism evidence="1 2">
    <name type="scientific">Seiridium unicorne</name>
    <dbReference type="NCBI Taxonomy" id="138068"/>
    <lineage>
        <taxon>Eukaryota</taxon>
        <taxon>Fungi</taxon>
        <taxon>Dikarya</taxon>
        <taxon>Ascomycota</taxon>
        <taxon>Pezizomycotina</taxon>
        <taxon>Sordariomycetes</taxon>
        <taxon>Xylariomycetidae</taxon>
        <taxon>Amphisphaeriales</taxon>
        <taxon>Sporocadaceae</taxon>
        <taxon>Seiridium</taxon>
    </lineage>
</organism>
<reference evidence="1 2" key="1">
    <citation type="journal article" date="2024" name="J. Plant Pathol.">
        <title>Sequence and assembly of the genome of Seiridium unicorne, isolate CBS 538.82, causal agent of cypress canker disease.</title>
        <authorList>
            <person name="Scali E."/>
            <person name="Rocca G.D."/>
            <person name="Danti R."/>
            <person name="Garbelotto M."/>
            <person name="Barberini S."/>
            <person name="Baroncelli R."/>
            <person name="Emiliani G."/>
        </authorList>
    </citation>
    <scope>NUCLEOTIDE SEQUENCE [LARGE SCALE GENOMIC DNA]</scope>
    <source>
        <strain evidence="1 2">BM-138-508</strain>
    </source>
</reference>